<gene>
    <name evidence="1" type="ORF">AVEN_125207_1</name>
</gene>
<accession>A0A4Y2D4W8</accession>
<dbReference type="AlphaFoldDB" id="A0A4Y2D4W8"/>
<comment type="caution">
    <text evidence="1">The sequence shown here is derived from an EMBL/GenBank/DDBJ whole genome shotgun (WGS) entry which is preliminary data.</text>
</comment>
<name>A0A4Y2D4W8_ARAVE</name>
<organism evidence="1 2">
    <name type="scientific">Araneus ventricosus</name>
    <name type="common">Orbweaver spider</name>
    <name type="synonym">Epeira ventricosa</name>
    <dbReference type="NCBI Taxonomy" id="182803"/>
    <lineage>
        <taxon>Eukaryota</taxon>
        <taxon>Metazoa</taxon>
        <taxon>Ecdysozoa</taxon>
        <taxon>Arthropoda</taxon>
        <taxon>Chelicerata</taxon>
        <taxon>Arachnida</taxon>
        <taxon>Araneae</taxon>
        <taxon>Araneomorphae</taxon>
        <taxon>Entelegynae</taxon>
        <taxon>Araneoidea</taxon>
        <taxon>Araneidae</taxon>
        <taxon>Araneus</taxon>
    </lineage>
</organism>
<keyword evidence="2" id="KW-1185">Reference proteome</keyword>
<evidence type="ECO:0000313" key="1">
    <source>
        <dbReference type="EMBL" id="GBM11753.1"/>
    </source>
</evidence>
<dbReference type="EMBL" id="BGPR01088558">
    <property type="protein sequence ID" value="GBM11753.1"/>
    <property type="molecule type" value="Genomic_DNA"/>
</dbReference>
<proteinExistence type="predicted"/>
<evidence type="ECO:0000313" key="2">
    <source>
        <dbReference type="Proteomes" id="UP000499080"/>
    </source>
</evidence>
<sequence>MNYLLGIRPQAGQITQPQSCAFFHGVDWMWSILTGGFCRLTCGWSAKRNALRWTPVGLRKVGSFITHLCSSCVDPSGTSAGVVVLAVVGERGDITAVNV</sequence>
<protein>
    <submittedName>
        <fullName evidence="1">Uncharacterized protein</fullName>
    </submittedName>
</protein>
<dbReference type="Proteomes" id="UP000499080">
    <property type="component" value="Unassembled WGS sequence"/>
</dbReference>
<reference evidence="1 2" key="1">
    <citation type="journal article" date="2019" name="Sci. Rep.">
        <title>Orb-weaving spider Araneus ventricosus genome elucidates the spidroin gene catalogue.</title>
        <authorList>
            <person name="Kono N."/>
            <person name="Nakamura H."/>
            <person name="Ohtoshi R."/>
            <person name="Moran D.A.P."/>
            <person name="Shinohara A."/>
            <person name="Yoshida Y."/>
            <person name="Fujiwara M."/>
            <person name="Mori M."/>
            <person name="Tomita M."/>
            <person name="Arakawa K."/>
        </authorList>
    </citation>
    <scope>NUCLEOTIDE SEQUENCE [LARGE SCALE GENOMIC DNA]</scope>
</reference>